<evidence type="ECO:0000256" key="3">
    <source>
        <dbReference type="SAM" id="MobiDB-lite"/>
    </source>
</evidence>
<dbReference type="GO" id="GO:0004784">
    <property type="term" value="F:superoxide dismutase activity"/>
    <property type="evidence" value="ECO:0007669"/>
    <property type="project" value="UniProtKB-EC"/>
</dbReference>
<comment type="cofactor">
    <cofactor evidence="2">
        <name>Zn(2+)</name>
        <dbReference type="ChEBI" id="CHEBI:29105"/>
    </cofactor>
    <text evidence="2">Binds 1 zinc ion per subunit.</text>
</comment>
<sequence length="182" mass="18138">MRVSSGLTLTAALAALALTAGCNSLSGSQGGAEGKAVARLQPTAGNTTSGSITFEQQGHHVLVVAKVSGLKPNQEHGFHVHEKGDCSSPDATSAGGHFNPNAAPHGDATSGPHHAGDMPNLKADANGVAEARFELHGVTVVGSGATDLLGRGVIVHANRDDYVSQPVGNAGARLACAVVTPA</sequence>
<comment type="catalytic activity">
    <reaction evidence="2">
        <text>2 superoxide + 2 H(+) = H2O2 + O2</text>
        <dbReference type="Rhea" id="RHEA:20696"/>
        <dbReference type="ChEBI" id="CHEBI:15378"/>
        <dbReference type="ChEBI" id="CHEBI:15379"/>
        <dbReference type="ChEBI" id="CHEBI:16240"/>
        <dbReference type="ChEBI" id="CHEBI:18421"/>
        <dbReference type="EC" id="1.15.1.1"/>
    </reaction>
</comment>
<evidence type="ECO:0000313" key="7">
    <source>
        <dbReference type="Proteomes" id="UP000035352"/>
    </source>
</evidence>
<dbReference type="PROSITE" id="PS51257">
    <property type="entry name" value="PROKAR_LIPOPROTEIN"/>
    <property type="match status" value="1"/>
</dbReference>
<feature type="signal peptide" evidence="4">
    <location>
        <begin position="1"/>
        <end position="20"/>
    </location>
</feature>
<comment type="function">
    <text evidence="2">Destroys radicals which are normally produced within the cells and which are toxic to biological systems.</text>
</comment>
<dbReference type="Gene3D" id="2.60.40.200">
    <property type="entry name" value="Superoxide dismutase, copper/zinc binding domain"/>
    <property type="match status" value="1"/>
</dbReference>
<dbReference type="RefSeq" id="WP_047195140.1">
    <property type="nucleotide sequence ID" value="NZ_CP011371.1"/>
</dbReference>
<name>A0A0G3BJJ1_9BURK</name>
<dbReference type="EMBL" id="CP011371">
    <property type="protein sequence ID" value="AKJ29547.1"/>
    <property type="molecule type" value="Genomic_DNA"/>
</dbReference>
<keyword evidence="7" id="KW-1185">Reference proteome</keyword>
<accession>A0A0G3BJJ1</accession>
<dbReference type="InterPro" id="IPR001424">
    <property type="entry name" value="SOD_Cu_Zn_dom"/>
</dbReference>
<keyword evidence="2" id="KW-0479">Metal-binding</keyword>
<evidence type="ECO:0000256" key="4">
    <source>
        <dbReference type="SAM" id="SignalP"/>
    </source>
</evidence>
<reference evidence="6 7" key="1">
    <citation type="submission" date="2015-05" db="EMBL/GenBank/DDBJ databases">
        <authorList>
            <person name="Tang B."/>
            <person name="Yu Y."/>
        </authorList>
    </citation>
    <scope>NUCLEOTIDE SEQUENCE [LARGE SCALE GENOMIC DNA]</scope>
    <source>
        <strain evidence="6 7">DSM 7029</strain>
    </source>
</reference>
<keyword evidence="4" id="KW-0732">Signal</keyword>
<dbReference type="PROSITE" id="PS00087">
    <property type="entry name" value="SOD_CU_ZN_1"/>
    <property type="match status" value="1"/>
</dbReference>
<feature type="domain" description="Superoxide dismutase copper/zinc binding" evidence="5">
    <location>
        <begin position="49"/>
        <end position="179"/>
    </location>
</feature>
<dbReference type="PANTHER" id="PTHR10003">
    <property type="entry name" value="SUPEROXIDE DISMUTASE CU-ZN -RELATED"/>
    <property type="match status" value="1"/>
</dbReference>
<evidence type="ECO:0000256" key="1">
    <source>
        <dbReference type="ARBA" id="ARBA00010457"/>
    </source>
</evidence>
<dbReference type="Pfam" id="PF00080">
    <property type="entry name" value="Sod_Cu"/>
    <property type="match status" value="1"/>
</dbReference>
<dbReference type="SUPFAM" id="SSF49329">
    <property type="entry name" value="Cu,Zn superoxide dismutase-like"/>
    <property type="match status" value="1"/>
</dbReference>
<dbReference type="KEGG" id="pbh:AAW51_2856"/>
<proteinExistence type="inferred from homology"/>
<keyword evidence="2" id="KW-0862">Zinc</keyword>
<dbReference type="PATRIC" id="fig|413882.6.peg.2980"/>
<evidence type="ECO:0000256" key="2">
    <source>
        <dbReference type="RuleBase" id="RU000393"/>
    </source>
</evidence>
<comment type="similarity">
    <text evidence="1 2">Belongs to the Cu-Zn superoxide dismutase family.</text>
</comment>
<dbReference type="InterPro" id="IPR018152">
    <property type="entry name" value="SOD_Cu/Zn_BS"/>
</dbReference>
<evidence type="ECO:0000259" key="5">
    <source>
        <dbReference type="Pfam" id="PF00080"/>
    </source>
</evidence>
<dbReference type="PROSITE" id="PS00332">
    <property type="entry name" value="SOD_CU_ZN_2"/>
    <property type="match status" value="1"/>
</dbReference>
<feature type="region of interest" description="Disordered" evidence="3">
    <location>
        <begin position="75"/>
        <end position="122"/>
    </location>
</feature>
<keyword evidence="2" id="KW-0186">Copper</keyword>
<dbReference type="STRING" id="413882.AAW51_2856"/>
<dbReference type="AlphaFoldDB" id="A0A0G3BJJ1"/>
<feature type="chain" id="PRO_5002551926" description="Superoxide dismutase [Cu-Zn]" evidence="4">
    <location>
        <begin position="21"/>
        <end position="182"/>
    </location>
</feature>
<dbReference type="CDD" id="cd00305">
    <property type="entry name" value="Cu-Zn_Superoxide_Dismutase"/>
    <property type="match status" value="1"/>
</dbReference>
<dbReference type="EC" id="1.15.1.1" evidence="2"/>
<dbReference type="OrthoDB" id="5431326at2"/>
<comment type="cofactor">
    <cofactor evidence="2">
        <name>Cu cation</name>
        <dbReference type="ChEBI" id="CHEBI:23378"/>
    </cofactor>
    <text evidence="2">Binds 1 copper ion per subunit.</text>
</comment>
<protein>
    <recommendedName>
        <fullName evidence="2">Superoxide dismutase [Cu-Zn]</fullName>
        <ecNumber evidence="2">1.15.1.1</ecNumber>
    </recommendedName>
</protein>
<dbReference type="InterPro" id="IPR036423">
    <property type="entry name" value="SOD-like_Cu/Zn_dom_sf"/>
</dbReference>
<organism evidence="6 7">
    <name type="scientific">Caldimonas brevitalea</name>
    <dbReference type="NCBI Taxonomy" id="413882"/>
    <lineage>
        <taxon>Bacteria</taxon>
        <taxon>Pseudomonadati</taxon>
        <taxon>Pseudomonadota</taxon>
        <taxon>Betaproteobacteria</taxon>
        <taxon>Burkholderiales</taxon>
        <taxon>Sphaerotilaceae</taxon>
        <taxon>Caldimonas</taxon>
    </lineage>
</organism>
<dbReference type="InterPro" id="IPR024134">
    <property type="entry name" value="SOD_Cu/Zn_/chaperone"/>
</dbReference>
<keyword evidence="2" id="KW-0560">Oxidoreductase</keyword>
<evidence type="ECO:0000313" key="6">
    <source>
        <dbReference type="EMBL" id="AKJ29547.1"/>
    </source>
</evidence>
<gene>
    <name evidence="6" type="ORF">AAW51_2856</name>
</gene>
<dbReference type="Proteomes" id="UP000035352">
    <property type="component" value="Chromosome"/>
</dbReference>
<dbReference type="GO" id="GO:0005507">
    <property type="term" value="F:copper ion binding"/>
    <property type="evidence" value="ECO:0007669"/>
    <property type="project" value="InterPro"/>
</dbReference>
<feature type="compositionally biased region" description="Basic and acidic residues" evidence="3">
    <location>
        <begin position="75"/>
        <end position="85"/>
    </location>
</feature>
<dbReference type="PRINTS" id="PR00068">
    <property type="entry name" value="CUZNDISMTASE"/>
</dbReference>